<dbReference type="EMBL" id="JAACJJ010000001">
    <property type="protein sequence ID" value="KAF5331066.1"/>
    <property type="molecule type" value="Genomic_DNA"/>
</dbReference>
<dbReference type="GO" id="GO:0046512">
    <property type="term" value="P:sphingosine biosynthetic process"/>
    <property type="evidence" value="ECO:0007669"/>
    <property type="project" value="TreeGrafter"/>
</dbReference>
<dbReference type="Gene3D" id="2.60.200.40">
    <property type="match status" value="1"/>
</dbReference>
<evidence type="ECO:0000256" key="2">
    <source>
        <dbReference type="ARBA" id="ARBA00022741"/>
    </source>
</evidence>
<evidence type="ECO:0000256" key="3">
    <source>
        <dbReference type="ARBA" id="ARBA00022777"/>
    </source>
</evidence>
<proteinExistence type="predicted"/>
<dbReference type="Pfam" id="PF24321">
    <property type="entry name" value="DUF7493"/>
    <property type="match status" value="1"/>
</dbReference>
<accession>A0A8H5BXZ7</accession>
<dbReference type="GO" id="GO:0005524">
    <property type="term" value="F:ATP binding"/>
    <property type="evidence" value="ECO:0007669"/>
    <property type="project" value="UniProtKB-KW"/>
</dbReference>
<protein>
    <recommendedName>
        <fullName evidence="5">DAGKc domain-containing protein</fullName>
    </recommendedName>
</protein>
<gene>
    <name evidence="6" type="ORF">D9619_005936</name>
</gene>
<dbReference type="Pfam" id="PF19279">
    <property type="entry name" value="YegS_C"/>
    <property type="match status" value="1"/>
</dbReference>
<keyword evidence="4" id="KW-0067">ATP-binding</keyword>
<dbReference type="Proteomes" id="UP000567179">
    <property type="component" value="Unassembled WGS sequence"/>
</dbReference>
<dbReference type="InterPro" id="IPR016064">
    <property type="entry name" value="NAD/diacylglycerol_kinase_sf"/>
</dbReference>
<evidence type="ECO:0000256" key="1">
    <source>
        <dbReference type="ARBA" id="ARBA00022679"/>
    </source>
</evidence>
<comment type="caution">
    <text evidence="6">The sequence shown here is derived from an EMBL/GenBank/DDBJ whole genome shotgun (WGS) entry which is preliminary data.</text>
</comment>
<dbReference type="InterPro" id="IPR001206">
    <property type="entry name" value="Diacylglycerol_kinase_cat_dom"/>
</dbReference>
<evidence type="ECO:0000256" key="4">
    <source>
        <dbReference type="ARBA" id="ARBA00022840"/>
    </source>
</evidence>
<organism evidence="6 7">
    <name type="scientific">Psilocybe cf. subviscida</name>
    <dbReference type="NCBI Taxonomy" id="2480587"/>
    <lineage>
        <taxon>Eukaryota</taxon>
        <taxon>Fungi</taxon>
        <taxon>Dikarya</taxon>
        <taxon>Basidiomycota</taxon>
        <taxon>Agaricomycotina</taxon>
        <taxon>Agaricomycetes</taxon>
        <taxon>Agaricomycetidae</taxon>
        <taxon>Agaricales</taxon>
        <taxon>Agaricineae</taxon>
        <taxon>Strophariaceae</taxon>
        <taxon>Psilocybe</taxon>
    </lineage>
</organism>
<dbReference type="InterPro" id="IPR045540">
    <property type="entry name" value="YegS/DAGK_C"/>
</dbReference>
<dbReference type="InterPro" id="IPR050187">
    <property type="entry name" value="Lipid_Phosphate_FormReg"/>
</dbReference>
<dbReference type="InterPro" id="IPR055916">
    <property type="entry name" value="DUF7493"/>
</dbReference>
<dbReference type="SUPFAM" id="SSF111331">
    <property type="entry name" value="NAD kinase/diacylglycerol kinase-like"/>
    <property type="match status" value="1"/>
</dbReference>
<feature type="domain" description="DAGKc" evidence="5">
    <location>
        <begin position="106"/>
        <end position="246"/>
    </location>
</feature>
<keyword evidence="3" id="KW-0418">Kinase</keyword>
<dbReference type="InterPro" id="IPR017438">
    <property type="entry name" value="ATP-NAD_kinase_N"/>
</dbReference>
<dbReference type="SMART" id="SM00046">
    <property type="entry name" value="DAGKc"/>
    <property type="match status" value="1"/>
</dbReference>
<dbReference type="PANTHER" id="PTHR12358:SF31">
    <property type="entry name" value="ACYLGLYCEROL KINASE, MITOCHONDRIAL"/>
    <property type="match status" value="1"/>
</dbReference>
<dbReference type="GO" id="GO:0016020">
    <property type="term" value="C:membrane"/>
    <property type="evidence" value="ECO:0007669"/>
    <property type="project" value="TreeGrafter"/>
</dbReference>
<keyword evidence="1" id="KW-0808">Transferase</keyword>
<evidence type="ECO:0000259" key="5">
    <source>
        <dbReference type="PROSITE" id="PS50146"/>
    </source>
</evidence>
<dbReference type="GO" id="GO:0005737">
    <property type="term" value="C:cytoplasm"/>
    <property type="evidence" value="ECO:0007669"/>
    <property type="project" value="TreeGrafter"/>
</dbReference>
<keyword evidence="2" id="KW-0547">Nucleotide-binding</keyword>
<evidence type="ECO:0000313" key="6">
    <source>
        <dbReference type="EMBL" id="KAF5331066.1"/>
    </source>
</evidence>
<name>A0A8H5BXZ7_9AGAR</name>
<dbReference type="PROSITE" id="PS50146">
    <property type="entry name" value="DAGK"/>
    <property type="match status" value="1"/>
</dbReference>
<dbReference type="OrthoDB" id="3853857at2759"/>
<evidence type="ECO:0000313" key="7">
    <source>
        <dbReference type="Proteomes" id="UP000567179"/>
    </source>
</evidence>
<reference evidence="6 7" key="1">
    <citation type="journal article" date="2020" name="ISME J.">
        <title>Uncovering the hidden diversity of litter-decomposition mechanisms in mushroom-forming fungi.</title>
        <authorList>
            <person name="Floudas D."/>
            <person name="Bentzer J."/>
            <person name="Ahren D."/>
            <person name="Johansson T."/>
            <person name="Persson P."/>
            <person name="Tunlid A."/>
        </authorList>
    </citation>
    <scope>NUCLEOTIDE SEQUENCE [LARGE SCALE GENOMIC DNA]</scope>
    <source>
        <strain evidence="6 7">CBS 101986</strain>
    </source>
</reference>
<keyword evidence="7" id="KW-1185">Reference proteome</keyword>
<sequence length="480" mass="52604">MTTPKTITVHTIPMATVKLTLNDHSVSVHKTIPSKAVNHHDIAFRYILRATFEESTRTLSLAYVHKKNKVLHLTTFEGTVEETETSNASEWAESVMKAVYDDAGIKRSRHLKVLVNPFSGTKRGTGAFTKQVKPMLDIAGCKLDVLYTTHRGHAKDVAKTLPLDFDAVITVSGDGLIHEVMNGFAEHADPMRAFQIPVAPIPTGSGNGLSLNLLGLEEGFDIVAAALNIIKGQPMPVDLFSVTQSGKRTISFMSQALGLMADLDLGTEHLRWMGDARFIYGLLRGLIKFKSCPVQLSFKLAENDKDKMAAEFAAKQKEITDALPGSRTTILPLPENIGQGLPPLQHIHEDTDGWTTFDEPLLFVYAGKGPYVGRDYMAFPVSVADDGLIDIIAMAKVNRGDILSSMDGAPKGDSFWHPHAHYVKAHAYRVKPLSQDGCLAVDGEAYPFEEYQVEVHKGLGNLLSLYGQYAGKFGPRPKKP</sequence>
<dbReference type="Pfam" id="PF00781">
    <property type="entry name" value="DAGK_cat"/>
    <property type="match status" value="1"/>
</dbReference>
<dbReference type="Gene3D" id="3.40.50.10330">
    <property type="entry name" value="Probable inorganic polyphosphate/atp-NAD kinase, domain 1"/>
    <property type="match status" value="1"/>
</dbReference>
<dbReference type="AlphaFoldDB" id="A0A8H5BXZ7"/>
<dbReference type="PANTHER" id="PTHR12358">
    <property type="entry name" value="SPHINGOSINE KINASE"/>
    <property type="match status" value="1"/>
</dbReference>
<dbReference type="GO" id="GO:0001727">
    <property type="term" value="F:lipid kinase activity"/>
    <property type="evidence" value="ECO:0007669"/>
    <property type="project" value="TreeGrafter"/>
</dbReference>